<comment type="similarity">
    <text evidence="7">Belongs to the methyl-accepting chemotaxis (MCP) protein family.</text>
</comment>
<evidence type="ECO:0000259" key="11">
    <source>
        <dbReference type="PROSITE" id="PS50885"/>
    </source>
</evidence>
<dbReference type="PROSITE" id="PS50111">
    <property type="entry name" value="CHEMOTAXIS_TRANSDUC_2"/>
    <property type="match status" value="1"/>
</dbReference>
<keyword evidence="6 8" id="KW-0807">Transducer</keyword>
<keyword evidence="5 9" id="KW-0472">Membrane</keyword>
<dbReference type="SUPFAM" id="SSF58104">
    <property type="entry name" value="Methyl-accepting chemotaxis protein (MCP) signaling domain"/>
    <property type="match status" value="1"/>
</dbReference>
<dbReference type="PROSITE" id="PS50885">
    <property type="entry name" value="HAMP"/>
    <property type="match status" value="1"/>
</dbReference>
<dbReference type="InterPro" id="IPR033480">
    <property type="entry name" value="sCache_2"/>
</dbReference>
<dbReference type="Pfam" id="PF00672">
    <property type="entry name" value="HAMP"/>
    <property type="match status" value="1"/>
</dbReference>
<dbReference type="GO" id="GO:0007165">
    <property type="term" value="P:signal transduction"/>
    <property type="evidence" value="ECO:0007669"/>
    <property type="project" value="UniProtKB-KW"/>
</dbReference>
<dbReference type="AlphaFoldDB" id="D4ZL16"/>
<dbReference type="Gene3D" id="1.10.287.950">
    <property type="entry name" value="Methyl-accepting chemotaxis protein"/>
    <property type="match status" value="1"/>
</dbReference>
<evidence type="ECO:0000256" key="4">
    <source>
        <dbReference type="ARBA" id="ARBA00022989"/>
    </source>
</evidence>
<dbReference type="Gene3D" id="3.30.450.20">
    <property type="entry name" value="PAS domain"/>
    <property type="match status" value="1"/>
</dbReference>
<dbReference type="SMART" id="SM00304">
    <property type="entry name" value="HAMP"/>
    <property type="match status" value="1"/>
</dbReference>
<dbReference type="eggNOG" id="COG0840">
    <property type="taxonomic scope" value="Bacteria"/>
</dbReference>
<evidence type="ECO:0000313" key="12">
    <source>
        <dbReference type="EMBL" id="BAJ02365.1"/>
    </source>
</evidence>
<dbReference type="SMART" id="SM01049">
    <property type="entry name" value="Cache_2"/>
    <property type="match status" value="1"/>
</dbReference>
<evidence type="ECO:0000256" key="6">
    <source>
        <dbReference type="ARBA" id="ARBA00023224"/>
    </source>
</evidence>
<feature type="domain" description="Methyl-accepting transducer" evidence="10">
    <location>
        <begin position="278"/>
        <end position="514"/>
    </location>
</feature>
<evidence type="ECO:0000256" key="8">
    <source>
        <dbReference type="PROSITE-ProRule" id="PRU00284"/>
    </source>
</evidence>
<dbReference type="HOGENOM" id="CLU_000445_107_21_6"/>
<accession>D4ZL16</accession>
<evidence type="ECO:0000256" key="7">
    <source>
        <dbReference type="ARBA" id="ARBA00029447"/>
    </source>
</evidence>
<dbReference type="PRINTS" id="PR00260">
    <property type="entry name" value="CHEMTRNSDUCR"/>
</dbReference>
<sequence length="550" mass="59947">MTMDTIINLFRKIKISSRLFIMLSLSILATIFMFLFALISIDNMLVAEKEAKISSLTDVGEKIISDYYQRSQQGLMTEDEAKAGAIMVLDTLRYAGKEYFYTLNTQGVMVQHAFAKRLVGTNVLGINDVNGVPLFKNMISGTEHQDSAKIEYMWNRPNATVPAPKMSVVKRFRPWGWIVGTGMYIDDIDAQKTDFALAYLLVVALVWFPVIAILLIIIQSISRPMQETILALENIAKGEGDLTLRLEEAGNDELKEVAANFNYFVVKIQTLVQSVLDSVAHSRELAVGLASISTEASEVTCNMQTETESVATAINEMSMAASEVASNAQLAADSASCADAEADRTTNVVDNAVVKIKELSEELVNTSEVAQGLQVSSGKIGQILDVIVGIAEQTNLLALNAAIEAARAGEAGRGFAVVADEVRTLASRTQESTQEINGIIDAIRESIQSVNDSVERAKTRSSQTVEETLQVVGALDTIKSSIRQISDMNIQIAAATEEQSEVIAELNMNVTRINDISVENQQKSVQIGETSEQIQHGSTELDKLVSSFKV</sequence>
<dbReference type="EMBL" id="AP011177">
    <property type="protein sequence ID" value="BAJ02365.1"/>
    <property type="molecule type" value="Genomic_DNA"/>
</dbReference>
<evidence type="ECO:0000256" key="3">
    <source>
        <dbReference type="ARBA" id="ARBA00022692"/>
    </source>
</evidence>
<keyword evidence="4 9" id="KW-1133">Transmembrane helix</keyword>
<dbReference type="STRING" id="637905.SVI_2394"/>
<dbReference type="CDD" id="cd11386">
    <property type="entry name" value="MCP_signal"/>
    <property type="match status" value="1"/>
</dbReference>
<dbReference type="GO" id="GO:0005886">
    <property type="term" value="C:plasma membrane"/>
    <property type="evidence" value="ECO:0007669"/>
    <property type="project" value="UniProtKB-SubCell"/>
</dbReference>
<dbReference type="GO" id="GO:0004888">
    <property type="term" value="F:transmembrane signaling receptor activity"/>
    <property type="evidence" value="ECO:0007669"/>
    <property type="project" value="InterPro"/>
</dbReference>
<comment type="subcellular location">
    <subcellularLocation>
        <location evidence="1">Cell membrane</location>
        <topology evidence="1">Multi-pass membrane protein</topology>
    </subcellularLocation>
</comment>
<name>D4ZL16_SHEVD</name>
<dbReference type="InterPro" id="IPR004089">
    <property type="entry name" value="MCPsignal_dom"/>
</dbReference>
<evidence type="ECO:0000256" key="1">
    <source>
        <dbReference type="ARBA" id="ARBA00004651"/>
    </source>
</evidence>
<dbReference type="InterPro" id="IPR004090">
    <property type="entry name" value="Chemotax_Me-accpt_rcpt"/>
</dbReference>
<feature type="transmembrane region" description="Helical" evidence="9">
    <location>
        <begin position="196"/>
        <end position="218"/>
    </location>
</feature>
<keyword evidence="13" id="KW-1185">Reference proteome</keyword>
<feature type="transmembrane region" description="Helical" evidence="9">
    <location>
        <begin position="20"/>
        <end position="41"/>
    </location>
</feature>
<evidence type="ECO:0000313" key="13">
    <source>
        <dbReference type="Proteomes" id="UP000002350"/>
    </source>
</evidence>
<evidence type="ECO:0000256" key="5">
    <source>
        <dbReference type="ARBA" id="ARBA00023136"/>
    </source>
</evidence>
<dbReference type="SMART" id="SM00283">
    <property type="entry name" value="MA"/>
    <property type="match status" value="1"/>
</dbReference>
<proteinExistence type="inferred from homology"/>
<dbReference type="Pfam" id="PF17200">
    <property type="entry name" value="sCache_2"/>
    <property type="match status" value="1"/>
</dbReference>
<evidence type="ECO:0000256" key="9">
    <source>
        <dbReference type="SAM" id="Phobius"/>
    </source>
</evidence>
<protein>
    <submittedName>
        <fullName evidence="12">Methyl-accepting chemotaxis protein</fullName>
    </submittedName>
</protein>
<evidence type="ECO:0000259" key="10">
    <source>
        <dbReference type="PROSITE" id="PS50111"/>
    </source>
</evidence>
<dbReference type="Proteomes" id="UP000002350">
    <property type="component" value="Chromosome"/>
</dbReference>
<dbReference type="InterPro" id="IPR003660">
    <property type="entry name" value="HAMP_dom"/>
</dbReference>
<dbReference type="PANTHER" id="PTHR32089">
    <property type="entry name" value="METHYL-ACCEPTING CHEMOTAXIS PROTEIN MCPB"/>
    <property type="match status" value="1"/>
</dbReference>
<keyword evidence="2" id="KW-1003">Cell membrane</keyword>
<organism evidence="12 13">
    <name type="scientific">Shewanella violacea (strain JCM 10179 / CIP 106290 / LMG 19151 / DSS12)</name>
    <dbReference type="NCBI Taxonomy" id="637905"/>
    <lineage>
        <taxon>Bacteria</taxon>
        <taxon>Pseudomonadati</taxon>
        <taxon>Pseudomonadota</taxon>
        <taxon>Gammaproteobacteria</taxon>
        <taxon>Alteromonadales</taxon>
        <taxon>Shewanellaceae</taxon>
        <taxon>Shewanella</taxon>
    </lineage>
</organism>
<evidence type="ECO:0000256" key="2">
    <source>
        <dbReference type="ARBA" id="ARBA00022475"/>
    </source>
</evidence>
<gene>
    <name evidence="12" type="ordered locus">SVI_2394</name>
</gene>
<dbReference type="CDD" id="cd06225">
    <property type="entry name" value="HAMP"/>
    <property type="match status" value="1"/>
</dbReference>
<dbReference type="FunFam" id="1.10.287.950:FF:000001">
    <property type="entry name" value="Methyl-accepting chemotaxis sensory transducer"/>
    <property type="match status" value="1"/>
</dbReference>
<dbReference type="Pfam" id="PF00015">
    <property type="entry name" value="MCPsignal"/>
    <property type="match status" value="1"/>
</dbReference>
<dbReference type="GO" id="GO:0006935">
    <property type="term" value="P:chemotaxis"/>
    <property type="evidence" value="ECO:0007669"/>
    <property type="project" value="InterPro"/>
</dbReference>
<keyword evidence="3 9" id="KW-0812">Transmembrane</keyword>
<dbReference type="PANTHER" id="PTHR32089:SF119">
    <property type="entry name" value="METHYL-ACCEPTING CHEMOTAXIS PROTEIN CTPL"/>
    <property type="match status" value="1"/>
</dbReference>
<reference evidence="13" key="1">
    <citation type="journal article" date="2010" name="Mol. Biosyst.">
        <title>Complete genome sequence and comparative analysis of Shewanella violacea, a psychrophilic and piezophilic bacterium from deep sea floor sediments.</title>
        <authorList>
            <person name="Aono E."/>
            <person name="Baba T."/>
            <person name="Ara T."/>
            <person name="Nishi T."/>
            <person name="Nakamichi T."/>
            <person name="Inamoto E."/>
            <person name="Toyonaga H."/>
            <person name="Hasegawa M."/>
            <person name="Takai Y."/>
            <person name="Okumura Y."/>
            <person name="Baba M."/>
            <person name="Tomita M."/>
            <person name="Kato C."/>
            <person name="Oshima T."/>
            <person name="Nakasone K."/>
            <person name="Mori H."/>
        </authorList>
    </citation>
    <scope>NUCLEOTIDE SEQUENCE [LARGE SCALE GENOMIC DNA]</scope>
    <source>
        <strain evidence="13">JCM 10179 / CIP 106290 / LMG 19151 / DSS12</strain>
    </source>
</reference>
<feature type="domain" description="HAMP" evidence="11">
    <location>
        <begin position="219"/>
        <end position="273"/>
    </location>
</feature>
<dbReference type="KEGG" id="svo:SVI_2394"/>